<comment type="caution">
    <text evidence="1">The sequence shown here is derived from an EMBL/GenBank/DDBJ whole genome shotgun (WGS) entry which is preliminary data.</text>
</comment>
<accession>K6XIX2</accession>
<dbReference type="Proteomes" id="UP000006327">
    <property type="component" value="Unassembled WGS sequence"/>
</dbReference>
<dbReference type="STRING" id="493475.GARC_3660"/>
<evidence type="ECO:0000313" key="1">
    <source>
        <dbReference type="EMBL" id="GAC20614.1"/>
    </source>
</evidence>
<dbReference type="AlphaFoldDB" id="K6XIX2"/>
<name>K6XIX2_9ALTE</name>
<dbReference type="EMBL" id="BAEO01000055">
    <property type="protein sequence ID" value="GAC20614.1"/>
    <property type="molecule type" value="Genomic_DNA"/>
</dbReference>
<dbReference type="OrthoDB" id="6335877at2"/>
<proteinExistence type="predicted"/>
<gene>
    <name evidence="1" type="ORF">GARC_3660</name>
</gene>
<dbReference type="RefSeq" id="WP_007622695.1">
    <property type="nucleotide sequence ID" value="NZ_BAEO01000055.1"/>
</dbReference>
<organism evidence="1 2">
    <name type="scientific">Paraglaciecola arctica BSs20135</name>
    <dbReference type="NCBI Taxonomy" id="493475"/>
    <lineage>
        <taxon>Bacteria</taxon>
        <taxon>Pseudomonadati</taxon>
        <taxon>Pseudomonadota</taxon>
        <taxon>Gammaproteobacteria</taxon>
        <taxon>Alteromonadales</taxon>
        <taxon>Alteromonadaceae</taxon>
        <taxon>Paraglaciecola</taxon>
    </lineage>
</organism>
<reference evidence="1 2" key="1">
    <citation type="journal article" date="2017" name="Antonie Van Leeuwenhoek">
        <title>Rhizobium rhizosphaerae sp. nov., a novel species isolated from rice rhizosphere.</title>
        <authorList>
            <person name="Zhao J.J."/>
            <person name="Zhang J."/>
            <person name="Zhang R.J."/>
            <person name="Zhang C.W."/>
            <person name="Yin H.Q."/>
            <person name="Zhang X.X."/>
        </authorList>
    </citation>
    <scope>NUCLEOTIDE SEQUENCE [LARGE SCALE GENOMIC DNA]</scope>
    <source>
        <strain evidence="1 2">BSs20135</strain>
    </source>
</reference>
<protein>
    <submittedName>
        <fullName evidence="1">Uncharacterized protein</fullName>
    </submittedName>
</protein>
<evidence type="ECO:0000313" key="2">
    <source>
        <dbReference type="Proteomes" id="UP000006327"/>
    </source>
</evidence>
<keyword evidence="2" id="KW-1185">Reference proteome</keyword>
<sequence>MDVNQKRLKSLADQTDSAFELYKQHPASEDYAQAYEEAKSALDEYMVKIRLSMQQKGKRS</sequence>